<name>A0ABT9LQZ5_STRGD</name>
<evidence type="ECO:0000313" key="1">
    <source>
        <dbReference type="EMBL" id="MDP9685959.1"/>
    </source>
</evidence>
<dbReference type="Pfam" id="PF14404">
    <property type="entry name" value="Strep_pep"/>
    <property type="match status" value="1"/>
</dbReference>
<dbReference type="Proteomes" id="UP001231675">
    <property type="component" value="Unassembled WGS sequence"/>
</dbReference>
<dbReference type="InterPro" id="IPR026496">
    <property type="entry name" value="GRASP_targ"/>
</dbReference>
<dbReference type="EMBL" id="JAURUD010000001">
    <property type="protein sequence ID" value="MDP9685959.1"/>
    <property type="molecule type" value="Genomic_DNA"/>
</dbReference>
<sequence>MEVATPYVYDSGRQVNVLLDGRVAAGDHALLRELGTTTSTAGSKTHFDD</sequence>
<comment type="caution">
    <text evidence="1">The sequence shown here is derived from an EMBL/GenBank/DDBJ whole genome shotgun (WGS) entry which is preliminary data.</text>
</comment>
<dbReference type="NCBIfam" id="TIGR04186">
    <property type="entry name" value="GRASP_targ"/>
    <property type="match status" value="1"/>
</dbReference>
<reference evidence="1 2" key="1">
    <citation type="submission" date="2023-07" db="EMBL/GenBank/DDBJ databases">
        <title>Sequencing the genomes of 1000 actinobacteria strains.</title>
        <authorList>
            <person name="Klenk H.-P."/>
        </authorList>
    </citation>
    <scope>NUCLEOTIDE SEQUENCE [LARGE SCALE GENOMIC DNA]</scope>
    <source>
        <strain evidence="1 2">DSM 40229</strain>
    </source>
</reference>
<dbReference type="InterPro" id="IPR025744">
    <property type="entry name" value="Rbsml_synth_pep_Strp"/>
</dbReference>
<keyword evidence="2" id="KW-1185">Reference proteome</keyword>
<protein>
    <submittedName>
        <fullName evidence="1">ATP-grasp target RiPP</fullName>
    </submittedName>
</protein>
<evidence type="ECO:0000313" key="2">
    <source>
        <dbReference type="Proteomes" id="UP001231675"/>
    </source>
</evidence>
<gene>
    <name evidence="1" type="ORF">J2S47_006461</name>
</gene>
<organism evidence="1 2">
    <name type="scientific">Streptomyces griseoviridis</name>
    <dbReference type="NCBI Taxonomy" id="45398"/>
    <lineage>
        <taxon>Bacteria</taxon>
        <taxon>Bacillati</taxon>
        <taxon>Actinomycetota</taxon>
        <taxon>Actinomycetes</taxon>
        <taxon>Kitasatosporales</taxon>
        <taxon>Streptomycetaceae</taxon>
        <taxon>Streptomyces</taxon>
    </lineage>
</organism>
<accession>A0ABT9LQZ5</accession>
<proteinExistence type="predicted"/>